<feature type="transmembrane region" description="Helical" evidence="1">
    <location>
        <begin position="315"/>
        <end position="334"/>
    </location>
</feature>
<dbReference type="InterPro" id="IPR019336">
    <property type="entry name" value="GPR180/TMEM145_TM"/>
</dbReference>
<reference evidence="5" key="1">
    <citation type="submission" date="2025-08" db="UniProtKB">
        <authorList>
            <consortium name="RefSeq"/>
        </authorList>
    </citation>
    <scope>IDENTIFICATION</scope>
</reference>
<feature type="transmembrane region" description="Helical" evidence="1">
    <location>
        <begin position="387"/>
        <end position="406"/>
    </location>
</feature>
<feature type="signal peptide" evidence="2">
    <location>
        <begin position="1"/>
        <end position="18"/>
    </location>
</feature>
<dbReference type="InterPro" id="IPR047831">
    <property type="entry name" value="GPR180/TMEM145"/>
</dbReference>
<feature type="transmembrane region" description="Helical" evidence="1">
    <location>
        <begin position="283"/>
        <end position="303"/>
    </location>
</feature>
<dbReference type="RefSeq" id="XP_003745258.1">
    <property type="nucleotide sequence ID" value="XM_003745210.2"/>
</dbReference>
<feature type="transmembrane region" description="Helical" evidence="1">
    <location>
        <begin position="349"/>
        <end position="367"/>
    </location>
</feature>
<evidence type="ECO:0000259" key="3">
    <source>
        <dbReference type="Pfam" id="PF10192"/>
    </source>
</evidence>
<keyword evidence="4" id="KW-1185">Reference proteome</keyword>
<keyword evidence="2" id="KW-0732">Signal</keyword>
<dbReference type="Proteomes" id="UP000694867">
    <property type="component" value="Unplaced"/>
</dbReference>
<feature type="transmembrane region" description="Helical" evidence="1">
    <location>
        <begin position="418"/>
        <end position="439"/>
    </location>
</feature>
<name>A0AAJ6QVI3_9ACAR</name>
<evidence type="ECO:0000256" key="2">
    <source>
        <dbReference type="SAM" id="SignalP"/>
    </source>
</evidence>
<feature type="transmembrane region" description="Helical" evidence="1">
    <location>
        <begin position="246"/>
        <end position="268"/>
    </location>
</feature>
<proteinExistence type="predicted"/>
<accession>A0AAJ6QVI3</accession>
<keyword evidence="1" id="KW-0472">Membrane</keyword>
<dbReference type="GeneID" id="100906077"/>
<sequence length="464" mass="54003">MFLFLVLVCAQLLLSGSCLRLQGSFNSSDFVKLVAKFGFEKTENHDHVNTLGYIYGNLTSSSRNLTHKGTLVVVEREHFLDLWGNRTRLKNACSAMFNQLQRDAFDRYCNVNGTQDFLRSFPCPRGQLCEEEDTPSRVLRSSQFTYTVRDIHTPRFWYVTLVSCYRDPKNCTWHNSNGDTFIVDYDIHLVNGHPHESTAFDDEFSFEEQGSLQRTCIFFFLYFTLVAMQCHLRFRDDQRHPLTRILFMAILLQFVSHLATLLHSILFASNGQGLPDLKAFGEIAYIFAQSFFIVLILVISRGYAITRSEIAGKRVLIFLWIAYLIAHLVLYVWVNTEIDPIKEIDEYETYPGCLVLGFRMALMLFMLRELRSTMHLENNTRKLRFYLHLGAGLLCWFIYLPILAIVASQVSSLWKQNLIRGIMACADFLAYAVVTHVLWPAESHDYLQLQMVFEEFDDYREFRK</sequence>
<dbReference type="PANTHER" id="PTHR23252:SF43">
    <property type="entry name" value="INTIMAL THICKNESS RELATED RECEPTOR IRP DOMAIN-CONTAINING PROTEIN"/>
    <property type="match status" value="1"/>
</dbReference>
<keyword evidence="1" id="KW-1133">Transmembrane helix</keyword>
<dbReference type="Pfam" id="PF10192">
    <property type="entry name" value="GPR180-TMEM145_TM"/>
    <property type="match status" value="1"/>
</dbReference>
<evidence type="ECO:0000313" key="4">
    <source>
        <dbReference type="Proteomes" id="UP000694867"/>
    </source>
</evidence>
<feature type="transmembrane region" description="Helical" evidence="1">
    <location>
        <begin position="217"/>
        <end position="234"/>
    </location>
</feature>
<dbReference type="GO" id="GO:0007186">
    <property type="term" value="P:G protein-coupled receptor signaling pathway"/>
    <property type="evidence" value="ECO:0007669"/>
    <property type="project" value="InterPro"/>
</dbReference>
<dbReference type="AlphaFoldDB" id="A0AAJ6QVI3"/>
<evidence type="ECO:0000256" key="1">
    <source>
        <dbReference type="SAM" id="Phobius"/>
    </source>
</evidence>
<feature type="domain" description="GPR180/TMEM145 transmembrane" evidence="3">
    <location>
        <begin position="218"/>
        <end position="433"/>
    </location>
</feature>
<organism evidence="4 5">
    <name type="scientific">Galendromus occidentalis</name>
    <name type="common">western predatory mite</name>
    <dbReference type="NCBI Taxonomy" id="34638"/>
    <lineage>
        <taxon>Eukaryota</taxon>
        <taxon>Metazoa</taxon>
        <taxon>Ecdysozoa</taxon>
        <taxon>Arthropoda</taxon>
        <taxon>Chelicerata</taxon>
        <taxon>Arachnida</taxon>
        <taxon>Acari</taxon>
        <taxon>Parasitiformes</taxon>
        <taxon>Mesostigmata</taxon>
        <taxon>Gamasina</taxon>
        <taxon>Phytoseioidea</taxon>
        <taxon>Phytoseiidae</taxon>
        <taxon>Typhlodrominae</taxon>
        <taxon>Galendromus</taxon>
    </lineage>
</organism>
<protein>
    <submittedName>
        <fullName evidence="5">Integral membrane protein GPR180-like</fullName>
    </submittedName>
</protein>
<keyword evidence="1" id="KW-0812">Transmembrane</keyword>
<dbReference type="PANTHER" id="PTHR23252">
    <property type="entry name" value="INTIMAL THICKNESS RECEPTOR-RELATED"/>
    <property type="match status" value="1"/>
</dbReference>
<dbReference type="KEGG" id="goe:100906077"/>
<evidence type="ECO:0000313" key="5">
    <source>
        <dbReference type="RefSeq" id="XP_003745258.1"/>
    </source>
</evidence>
<dbReference type="GO" id="GO:0019236">
    <property type="term" value="P:response to pheromone"/>
    <property type="evidence" value="ECO:0007669"/>
    <property type="project" value="InterPro"/>
</dbReference>
<feature type="chain" id="PRO_5042536909" evidence="2">
    <location>
        <begin position="19"/>
        <end position="464"/>
    </location>
</feature>
<gene>
    <name evidence="5" type="primary">LOC100906077</name>
</gene>